<protein>
    <recommendedName>
        <fullName evidence="3">DUF3990 domain-containing protein</fullName>
    </recommendedName>
</protein>
<dbReference type="STRING" id="907348.TresaDRAFT_2142"/>
<comment type="caution">
    <text evidence="1">The sequence shown here is derived from an EMBL/GenBank/DDBJ whole genome shotgun (WGS) entry which is preliminary data.</text>
</comment>
<dbReference type="AlphaFoldDB" id="H7EJP2"/>
<gene>
    <name evidence="1" type="ORF">TresaDRAFT_2142</name>
</gene>
<organism evidence="1 2">
    <name type="scientific">Treponema saccharophilum DSM 2985</name>
    <dbReference type="NCBI Taxonomy" id="907348"/>
    <lineage>
        <taxon>Bacteria</taxon>
        <taxon>Pseudomonadati</taxon>
        <taxon>Spirochaetota</taxon>
        <taxon>Spirochaetia</taxon>
        <taxon>Spirochaetales</taxon>
        <taxon>Treponemataceae</taxon>
        <taxon>Treponema</taxon>
    </lineage>
</organism>
<dbReference type="PATRIC" id="fig|907348.3.peg.1090"/>
<evidence type="ECO:0008006" key="3">
    <source>
        <dbReference type="Google" id="ProtNLM"/>
    </source>
</evidence>
<dbReference type="InterPro" id="IPR025051">
    <property type="entry name" value="DUF3990"/>
</dbReference>
<proteinExistence type="predicted"/>
<reference evidence="1 2" key="1">
    <citation type="submission" date="2011-09" db="EMBL/GenBank/DDBJ databases">
        <title>The draft genome of Treponema saccharophilum DSM 2985.</title>
        <authorList>
            <consortium name="US DOE Joint Genome Institute (JGI-PGF)"/>
            <person name="Lucas S."/>
            <person name="Copeland A."/>
            <person name="Lapidus A."/>
            <person name="Glavina del Rio T."/>
            <person name="Dalin E."/>
            <person name="Tice H."/>
            <person name="Bruce D."/>
            <person name="Goodwin L."/>
            <person name="Pitluck S."/>
            <person name="Peters L."/>
            <person name="Kyrpides N."/>
            <person name="Mavromatis K."/>
            <person name="Ivanova N."/>
            <person name="Markowitz V."/>
            <person name="Cheng J.-F."/>
            <person name="Hugenholtz P."/>
            <person name="Woyke T."/>
            <person name="Wu D."/>
            <person name="Gronow S."/>
            <person name="Wellnitz S."/>
            <person name="Brambilla E."/>
            <person name="Klenk H.-P."/>
            <person name="Eisen J.A."/>
        </authorList>
    </citation>
    <scope>NUCLEOTIDE SEQUENCE [LARGE SCALE GENOMIC DNA]</scope>
    <source>
        <strain evidence="1 2">DSM 2985</strain>
    </source>
</reference>
<name>H7EJP2_9SPIR</name>
<dbReference type="Proteomes" id="UP000003571">
    <property type="component" value="Unassembled WGS sequence"/>
</dbReference>
<dbReference type="RefSeq" id="WP_002703526.1">
    <property type="nucleotide sequence ID" value="NZ_AGRW01000042.1"/>
</dbReference>
<dbReference type="EMBL" id="AGRW01000042">
    <property type="protein sequence ID" value="EIC02162.1"/>
    <property type="molecule type" value="Genomic_DNA"/>
</dbReference>
<evidence type="ECO:0000313" key="2">
    <source>
        <dbReference type="Proteomes" id="UP000003571"/>
    </source>
</evidence>
<keyword evidence="2" id="KW-1185">Reference proteome</keyword>
<dbReference type="Pfam" id="PF13151">
    <property type="entry name" value="DUF3990"/>
    <property type="match status" value="1"/>
</dbReference>
<dbReference type="eggNOG" id="ENOG5030GMW">
    <property type="taxonomic scope" value="Bacteria"/>
</dbReference>
<sequence length="190" mass="21392">MILTNGITLYHASYKPVEKIDLSLCAAGKDFGKGFYVTTDYKQACRFIRTSIGKALKNHVADVKSDTGYVSVFEYGQNSSTEVNYYEFSSADENWIHCVVAHRKFGILDGELERWRNYDIIAGKIANDSTNQVLTAYINGFYGEVGSYEADETAIKFLLPNKLSDQICFRTEKALANLTFKDCKIEILEG</sequence>
<dbReference type="OrthoDB" id="9813772at2"/>
<accession>H7EJP2</accession>
<evidence type="ECO:0000313" key="1">
    <source>
        <dbReference type="EMBL" id="EIC02162.1"/>
    </source>
</evidence>